<dbReference type="Pfam" id="PF06280">
    <property type="entry name" value="fn3_5"/>
    <property type="match status" value="1"/>
</dbReference>
<protein>
    <recommendedName>
        <fullName evidence="3">C5a peptidase/Subtilisin-like protease SBT2-like Fn3-like domain-containing protein</fullName>
    </recommendedName>
</protein>
<dbReference type="GO" id="GO:0016020">
    <property type="term" value="C:membrane"/>
    <property type="evidence" value="ECO:0007669"/>
    <property type="project" value="InterPro"/>
</dbReference>
<evidence type="ECO:0000313" key="5">
    <source>
        <dbReference type="Proteomes" id="UP001194580"/>
    </source>
</evidence>
<dbReference type="InterPro" id="IPR010435">
    <property type="entry name" value="C5a/SBT2-like_Fn3"/>
</dbReference>
<dbReference type="AlphaFoldDB" id="A0AAD4D760"/>
<name>A0AAD4D760_9FUNG</name>
<organism evidence="4 5">
    <name type="scientific">Linnemannia exigua</name>
    <dbReference type="NCBI Taxonomy" id="604196"/>
    <lineage>
        <taxon>Eukaryota</taxon>
        <taxon>Fungi</taxon>
        <taxon>Fungi incertae sedis</taxon>
        <taxon>Mucoromycota</taxon>
        <taxon>Mortierellomycotina</taxon>
        <taxon>Mortierellomycetes</taxon>
        <taxon>Mortierellales</taxon>
        <taxon>Mortierellaceae</taxon>
        <taxon>Linnemannia</taxon>
    </lineage>
</organism>
<dbReference type="Proteomes" id="UP001194580">
    <property type="component" value="Unassembled WGS sequence"/>
</dbReference>
<comment type="similarity">
    <text evidence="1">Belongs to the peptidase S8 family.</text>
</comment>
<gene>
    <name evidence="4" type="ORF">BGZ95_001539</name>
</gene>
<comment type="caution">
    <text evidence="4">The sequence shown here is derived from an EMBL/GenBank/DDBJ whole genome shotgun (WGS) entry which is preliminary data.</text>
</comment>
<keyword evidence="5" id="KW-1185">Reference proteome</keyword>
<reference evidence="4" key="1">
    <citation type="journal article" date="2020" name="Fungal Divers.">
        <title>Resolving the Mortierellaceae phylogeny through synthesis of multi-gene phylogenetics and phylogenomics.</title>
        <authorList>
            <person name="Vandepol N."/>
            <person name="Liber J."/>
            <person name="Desiro A."/>
            <person name="Na H."/>
            <person name="Kennedy M."/>
            <person name="Barry K."/>
            <person name="Grigoriev I.V."/>
            <person name="Miller A.N."/>
            <person name="O'Donnell K."/>
            <person name="Stajich J.E."/>
            <person name="Bonito G."/>
        </authorList>
    </citation>
    <scope>NUCLEOTIDE SEQUENCE</scope>
    <source>
        <strain evidence="4">NRRL 28262</strain>
    </source>
</reference>
<sequence length="168" mass="18099">ADYATVAFSSKKIKVPAGKSVKVTLTFTEPKKGDAKQFPLYSGYVVATPATEGSPSVHVPYIGLKGKFTIRVFNPTTKKFLGYVVSGFNGAALFPTGRQSNLDNDGNPSSVLFDWHGQVLESEDPTAKPIQLPAGKYQLVVASQRKLSKGAYPADYEIFDMGSFNVIA</sequence>
<proteinExistence type="inferred from homology"/>
<feature type="non-terminal residue" evidence="4">
    <location>
        <position position="1"/>
    </location>
</feature>
<dbReference type="GO" id="GO:0004252">
    <property type="term" value="F:serine-type endopeptidase activity"/>
    <property type="evidence" value="ECO:0007669"/>
    <property type="project" value="InterPro"/>
</dbReference>
<feature type="domain" description="C5a peptidase/Subtilisin-like protease SBT2-like Fn3-like" evidence="3">
    <location>
        <begin position="5"/>
        <end position="61"/>
    </location>
</feature>
<keyword evidence="2" id="KW-0732">Signal</keyword>
<accession>A0AAD4D760</accession>
<evidence type="ECO:0000313" key="4">
    <source>
        <dbReference type="EMBL" id="KAG0270779.1"/>
    </source>
</evidence>
<evidence type="ECO:0000256" key="1">
    <source>
        <dbReference type="ARBA" id="ARBA00011073"/>
    </source>
</evidence>
<evidence type="ECO:0000259" key="3">
    <source>
        <dbReference type="Pfam" id="PF06280"/>
    </source>
</evidence>
<evidence type="ECO:0000256" key="2">
    <source>
        <dbReference type="ARBA" id="ARBA00022729"/>
    </source>
</evidence>
<dbReference type="Gene3D" id="2.60.40.1710">
    <property type="entry name" value="Subtilisin-like superfamily"/>
    <property type="match status" value="1"/>
</dbReference>
<dbReference type="EMBL" id="JAAAIL010001310">
    <property type="protein sequence ID" value="KAG0270779.1"/>
    <property type="molecule type" value="Genomic_DNA"/>
</dbReference>